<evidence type="ECO:0000256" key="1">
    <source>
        <dbReference type="SAM" id="MobiDB-lite"/>
    </source>
</evidence>
<dbReference type="Proteomes" id="UP000054560">
    <property type="component" value="Unassembled WGS sequence"/>
</dbReference>
<protein>
    <submittedName>
        <fullName evidence="2">Uncharacterized protein</fullName>
    </submittedName>
</protein>
<evidence type="ECO:0000313" key="3">
    <source>
        <dbReference type="Proteomes" id="UP000054560"/>
    </source>
</evidence>
<name>A0A0L0F410_9EUKA</name>
<organism evidence="2 3">
    <name type="scientific">Sphaeroforma arctica JP610</name>
    <dbReference type="NCBI Taxonomy" id="667725"/>
    <lineage>
        <taxon>Eukaryota</taxon>
        <taxon>Ichthyosporea</taxon>
        <taxon>Ichthyophonida</taxon>
        <taxon>Sphaeroforma</taxon>
    </lineage>
</organism>
<sequence>TPDTDDLSKAEAVAAVNAAGVGQSEIAADADEAVSDAKTGGNATDTTETNATDTESAVPESTLAGAALGIAAADAAVDTEDSK</sequence>
<accession>A0A0L0F410</accession>
<keyword evidence="3" id="KW-1185">Reference proteome</keyword>
<feature type="non-terminal residue" evidence="2">
    <location>
        <position position="1"/>
    </location>
</feature>
<feature type="compositionally biased region" description="Low complexity" evidence="1">
    <location>
        <begin position="39"/>
        <end position="55"/>
    </location>
</feature>
<reference evidence="2 3" key="1">
    <citation type="submission" date="2011-02" db="EMBL/GenBank/DDBJ databases">
        <title>The Genome Sequence of Sphaeroforma arctica JP610.</title>
        <authorList>
            <consortium name="The Broad Institute Genome Sequencing Platform"/>
            <person name="Russ C."/>
            <person name="Cuomo C."/>
            <person name="Young S.K."/>
            <person name="Zeng Q."/>
            <person name="Gargeya S."/>
            <person name="Alvarado L."/>
            <person name="Berlin A."/>
            <person name="Chapman S.B."/>
            <person name="Chen Z."/>
            <person name="Freedman E."/>
            <person name="Gellesch M."/>
            <person name="Goldberg J."/>
            <person name="Griggs A."/>
            <person name="Gujja S."/>
            <person name="Heilman E."/>
            <person name="Heiman D."/>
            <person name="Howarth C."/>
            <person name="Mehta T."/>
            <person name="Neiman D."/>
            <person name="Pearson M."/>
            <person name="Roberts A."/>
            <person name="Saif S."/>
            <person name="Shea T."/>
            <person name="Shenoy N."/>
            <person name="Sisk P."/>
            <person name="Stolte C."/>
            <person name="Sykes S."/>
            <person name="White J."/>
            <person name="Yandava C."/>
            <person name="Burger G."/>
            <person name="Gray M.W."/>
            <person name="Holland P.W.H."/>
            <person name="King N."/>
            <person name="Lang F.B.F."/>
            <person name="Roger A.J."/>
            <person name="Ruiz-Trillo I."/>
            <person name="Haas B."/>
            <person name="Nusbaum C."/>
            <person name="Birren B."/>
        </authorList>
    </citation>
    <scope>NUCLEOTIDE SEQUENCE [LARGE SCALE GENOMIC DNA]</scope>
    <source>
        <strain evidence="2 3">JP610</strain>
    </source>
</reference>
<dbReference type="AlphaFoldDB" id="A0A0L0F410"/>
<gene>
    <name evidence="2" type="ORF">SARC_15999</name>
</gene>
<dbReference type="RefSeq" id="XP_014145362.1">
    <property type="nucleotide sequence ID" value="XM_014289887.1"/>
</dbReference>
<dbReference type="EMBL" id="KQ248763">
    <property type="protein sequence ID" value="KNC71460.1"/>
    <property type="molecule type" value="Genomic_DNA"/>
</dbReference>
<proteinExistence type="predicted"/>
<evidence type="ECO:0000313" key="2">
    <source>
        <dbReference type="EMBL" id="KNC71460.1"/>
    </source>
</evidence>
<dbReference type="GeneID" id="25916503"/>
<feature type="non-terminal residue" evidence="2">
    <location>
        <position position="83"/>
    </location>
</feature>
<feature type="region of interest" description="Disordered" evidence="1">
    <location>
        <begin position="31"/>
        <end position="59"/>
    </location>
</feature>